<reference evidence="1 2" key="1">
    <citation type="submission" date="2012-12" db="EMBL/GenBank/DDBJ databases">
        <title>Genome Assembly of Photobacterium sp. AK15.</title>
        <authorList>
            <person name="Khatri I."/>
            <person name="Vaidya B."/>
            <person name="Srinivas T.N.R."/>
            <person name="Subramanian S."/>
            <person name="Pinnaka A."/>
        </authorList>
    </citation>
    <scope>NUCLEOTIDE SEQUENCE [LARGE SCALE GENOMIC DNA]</scope>
    <source>
        <strain evidence="1 2">AK15</strain>
    </source>
</reference>
<evidence type="ECO:0000313" key="1">
    <source>
        <dbReference type="EMBL" id="ELR67114.1"/>
    </source>
</evidence>
<name>L8JHX5_9GAMM</name>
<gene>
    <name evidence="1" type="ORF">C942_03715</name>
</gene>
<protein>
    <recommendedName>
        <fullName evidence="3">Lipoprotein</fullName>
    </recommendedName>
</protein>
<dbReference type="PROSITE" id="PS51257">
    <property type="entry name" value="PROKAR_LIPOPROTEIN"/>
    <property type="match status" value="1"/>
</dbReference>
<organism evidence="1 2">
    <name type="scientific">Photobacterium marinum</name>
    <dbReference type="NCBI Taxonomy" id="1056511"/>
    <lineage>
        <taxon>Bacteria</taxon>
        <taxon>Pseudomonadati</taxon>
        <taxon>Pseudomonadota</taxon>
        <taxon>Gammaproteobacteria</taxon>
        <taxon>Vibrionales</taxon>
        <taxon>Vibrionaceae</taxon>
        <taxon>Photobacterium</taxon>
    </lineage>
</organism>
<accession>L8JHX5</accession>
<evidence type="ECO:0000313" key="2">
    <source>
        <dbReference type="Proteomes" id="UP000011134"/>
    </source>
</evidence>
<proteinExistence type="predicted"/>
<dbReference type="AlphaFoldDB" id="L8JHX5"/>
<sequence>MNNKVILLASILAATLTGCSEDTSSPTSNSTSAQAIDASKPSDVLKLGNNYKINFGIKSIKPLSDNHFNVDATVFSNELMKNGFFAQVNGITKRNYKTFSDAEFSFDVTATTAEGKKYQLINYNVYYENFTSTKVPQKLAIAKIENDPNNVKLWGKITSAKIDRDFVDNNEGSKFSIDNMRPMNLYVRVADTLSNGIQFLPTAPDNSTNQYQKVSNGNCTVITDTTGELNRNGIKHKTCIEVHGYKIPLLIEDKAQQNSEAKVAHVKKIMAYYLNHLPTEITKAISDSNATMAFFYDEDWSNRAGDFMEENYRFQDLFSTETTTTDTDHDKNYLTNKRDAAFEEILHFVHDYGIMNYAIAHPTSQWAAMQKELDTLNEKAIRSGNYYPNGKVSTIAEADLDAESYDQEYLAYALYAYYDINNKNFAASESKSSTYADLTTNDPEMVKFLDKYFPAQNDFKATFPGYPNN</sequence>
<dbReference type="Proteomes" id="UP000011134">
    <property type="component" value="Unassembled WGS sequence"/>
</dbReference>
<keyword evidence="2" id="KW-1185">Reference proteome</keyword>
<comment type="caution">
    <text evidence="1">The sequence shown here is derived from an EMBL/GenBank/DDBJ whole genome shotgun (WGS) entry which is preliminary data.</text>
</comment>
<dbReference type="PATRIC" id="fig|1056511.3.peg.947"/>
<evidence type="ECO:0008006" key="3">
    <source>
        <dbReference type="Google" id="ProtNLM"/>
    </source>
</evidence>
<dbReference type="EMBL" id="AMZO01000004">
    <property type="protein sequence ID" value="ELR67114.1"/>
    <property type="molecule type" value="Genomic_DNA"/>
</dbReference>
<dbReference type="RefSeq" id="WP_007462999.1">
    <property type="nucleotide sequence ID" value="NZ_AMZO01000004.1"/>
</dbReference>